<evidence type="ECO:0000313" key="5">
    <source>
        <dbReference type="EMBL" id="PVD18279.1"/>
    </source>
</evidence>
<dbReference type="GO" id="GO:0005615">
    <property type="term" value="C:extracellular space"/>
    <property type="evidence" value="ECO:0007669"/>
    <property type="project" value="TreeGrafter"/>
</dbReference>
<dbReference type="SMART" id="SM00186">
    <property type="entry name" value="FBG"/>
    <property type="match status" value="1"/>
</dbReference>
<dbReference type="OrthoDB" id="6350391at2759"/>
<feature type="coiled-coil region" evidence="2">
    <location>
        <begin position="162"/>
        <end position="189"/>
    </location>
</feature>
<dbReference type="InterPro" id="IPR007110">
    <property type="entry name" value="Ig-like_dom"/>
</dbReference>
<dbReference type="InterPro" id="IPR036056">
    <property type="entry name" value="Fibrinogen-like_C"/>
</dbReference>
<dbReference type="InterPro" id="IPR002181">
    <property type="entry name" value="Fibrinogen_a/b/g_C_dom"/>
</dbReference>
<keyword evidence="2" id="KW-0175">Coiled coil</keyword>
<gene>
    <name evidence="5" type="ORF">C0Q70_20828</name>
</gene>
<dbReference type="PANTHER" id="PTHR19143:SF444">
    <property type="entry name" value="PROTEIN SCABROUS"/>
    <property type="match status" value="1"/>
</dbReference>
<sequence>MISDAGLYTVRVHAYNASHVTESSRFTHVEIAAPPAGTQLHAHRRPLPVKDDVTGTWHVVLECGEFTDLGQPSVRVQWQTPSGSAYPSSSYQEGYFLLSLNTSAETGNYSCSILHQSPARQCLASDSPLLGEATVYVDGDDVRMTLLEANEQQLFEGMWQEDEDLASQLRRYQEQLQQLDRQQASVDMLHQPATCRDVQRYDNDSVVHVVFHEGTNISVYCDQVTDGGGWMLRVDNFTGGDAGDSLMYHNGQEFATKDHGRPRALTCALKYHGAWWYNDCYNSNLNGVYITNAPLPHLNGVTWFTFRQSYRSLKRAEMKIRPV</sequence>
<dbReference type="PANTHER" id="PTHR19143">
    <property type="entry name" value="FIBRINOGEN/TENASCIN/ANGIOPOEITIN"/>
    <property type="match status" value="1"/>
</dbReference>
<evidence type="ECO:0000259" key="3">
    <source>
        <dbReference type="PROSITE" id="PS50835"/>
    </source>
</evidence>
<dbReference type="InterPro" id="IPR014716">
    <property type="entry name" value="Fibrinogen_a/b/g_C_1"/>
</dbReference>
<dbReference type="PROSITE" id="PS00514">
    <property type="entry name" value="FIBRINOGEN_C_1"/>
    <property type="match status" value="1"/>
</dbReference>
<keyword evidence="6" id="KW-1185">Reference proteome</keyword>
<dbReference type="PROSITE" id="PS50835">
    <property type="entry name" value="IG_LIKE"/>
    <property type="match status" value="1"/>
</dbReference>
<dbReference type="EMBL" id="PZQS01000014">
    <property type="protein sequence ID" value="PVD18279.1"/>
    <property type="molecule type" value="Genomic_DNA"/>
</dbReference>
<name>A0A2T7NAU9_POMCA</name>
<keyword evidence="1" id="KW-1015">Disulfide bond</keyword>
<dbReference type="PROSITE" id="PS51406">
    <property type="entry name" value="FIBRINOGEN_C_2"/>
    <property type="match status" value="1"/>
</dbReference>
<protein>
    <recommendedName>
        <fullName evidence="7">Fibrinogen C-terminal domain-containing protein</fullName>
    </recommendedName>
</protein>
<dbReference type="AlphaFoldDB" id="A0A2T7NAU9"/>
<dbReference type="InterPro" id="IPR020837">
    <property type="entry name" value="Fibrinogen_CS"/>
</dbReference>
<reference evidence="5 6" key="1">
    <citation type="submission" date="2018-04" db="EMBL/GenBank/DDBJ databases">
        <title>The genome of golden apple snail Pomacea canaliculata provides insight into stress tolerance and invasive adaptation.</title>
        <authorList>
            <person name="Liu C."/>
            <person name="Liu B."/>
            <person name="Ren Y."/>
            <person name="Zhang Y."/>
            <person name="Wang H."/>
            <person name="Li S."/>
            <person name="Jiang F."/>
            <person name="Yin L."/>
            <person name="Zhang G."/>
            <person name="Qian W."/>
            <person name="Fan W."/>
        </authorList>
    </citation>
    <scope>NUCLEOTIDE SEQUENCE [LARGE SCALE GENOMIC DNA]</scope>
    <source>
        <strain evidence="5">SZHN2017</strain>
        <tissue evidence="5">Muscle</tissue>
    </source>
</reference>
<feature type="domain" description="Fibrinogen C-terminal" evidence="4">
    <location>
        <begin position="229"/>
        <end position="323"/>
    </location>
</feature>
<dbReference type="STRING" id="400727.A0A2T7NAU9"/>
<dbReference type="SUPFAM" id="SSF56496">
    <property type="entry name" value="Fibrinogen C-terminal domain-like"/>
    <property type="match status" value="1"/>
</dbReference>
<dbReference type="Pfam" id="PF00147">
    <property type="entry name" value="Fibrinogen_C"/>
    <property type="match status" value="1"/>
</dbReference>
<evidence type="ECO:0000259" key="4">
    <source>
        <dbReference type="PROSITE" id="PS51406"/>
    </source>
</evidence>
<dbReference type="Gene3D" id="3.90.215.10">
    <property type="entry name" value="Gamma Fibrinogen, chain A, domain 1"/>
    <property type="match status" value="2"/>
</dbReference>
<proteinExistence type="predicted"/>
<evidence type="ECO:0000313" key="6">
    <source>
        <dbReference type="Proteomes" id="UP000245119"/>
    </source>
</evidence>
<evidence type="ECO:0000256" key="2">
    <source>
        <dbReference type="SAM" id="Coils"/>
    </source>
</evidence>
<evidence type="ECO:0008006" key="7">
    <source>
        <dbReference type="Google" id="ProtNLM"/>
    </source>
</evidence>
<accession>A0A2T7NAU9</accession>
<organism evidence="5 6">
    <name type="scientific">Pomacea canaliculata</name>
    <name type="common">Golden apple snail</name>
    <dbReference type="NCBI Taxonomy" id="400727"/>
    <lineage>
        <taxon>Eukaryota</taxon>
        <taxon>Metazoa</taxon>
        <taxon>Spiralia</taxon>
        <taxon>Lophotrochozoa</taxon>
        <taxon>Mollusca</taxon>
        <taxon>Gastropoda</taxon>
        <taxon>Caenogastropoda</taxon>
        <taxon>Architaenioglossa</taxon>
        <taxon>Ampullarioidea</taxon>
        <taxon>Ampullariidae</taxon>
        <taxon>Pomacea</taxon>
    </lineage>
</organism>
<comment type="caution">
    <text evidence="5">The sequence shown here is derived from an EMBL/GenBank/DDBJ whole genome shotgun (WGS) entry which is preliminary data.</text>
</comment>
<dbReference type="InterPro" id="IPR050373">
    <property type="entry name" value="Fibrinogen_C-term_domain"/>
</dbReference>
<dbReference type="Proteomes" id="UP000245119">
    <property type="component" value="Linkage Group LG14"/>
</dbReference>
<evidence type="ECO:0000256" key="1">
    <source>
        <dbReference type="ARBA" id="ARBA00023157"/>
    </source>
</evidence>
<feature type="domain" description="Ig-like" evidence="3">
    <location>
        <begin position="35"/>
        <end position="124"/>
    </location>
</feature>